<dbReference type="GO" id="GO:0016491">
    <property type="term" value="F:oxidoreductase activity"/>
    <property type="evidence" value="ECO:0007669"/>
    <property type="project" value="UniProtKB-KW"/>
</dbReference>
<dbReference type="EMBL" id="JAQQWP010000001">
    <property type="protein sequence ID" value="KAK8132280.1"/>
    <property type="molecule type" value="Genomic_DNA"/>
</dbReference>
<feature type="signal peptide" evidence="5">
    <location>
        <begin position="1"/>
        <end position="19"/>
    </location>
</feature>
<dbReference type="InterPro" id="IPR016169">
    <property type="entry name" value="FAD-bd_PCMH_sub2"/>
</dbReference>
<accession>A0AAW0RBI9</accession>
<keyword evidence="2" id="KW-0285">Flavoprotein</keyword>
<evidence type="ECO:0000256" key="4">
    <source>
        <dbReference type="ARBA" id="ARBA00023002"/>
    </source>
</evidence>
<dbReference type="InterPro" id="IPR036318">
    <property type="entry name" value="FAD-bd_PCMH-like_sf"/>
</dbReference>
<protein>
    <recommendedName>
        <fullName evidence="6">FAD-binding PCMH-type domain-containing protein</fullName>
    </recommendedName>
</protein>
<evidence type="ECO:0000313" key="8">
    <source>
        <dbReference type="Proteomes" id="UP001392437"/>
    </source>
</evidence>
<dbReference type="PROSITE" id="PS51387">
    <property type="entry name" value="FAD_PCMH"/>
    <property type="match status" value="1"/>
</dbReference>
<keyword evidence="3" id="KW-0274">FAD</keyword>
<dbReference type="InterPro" id="IPR016166">
    <property type="entry name" value="FAD-bd_PCMH"/>
</dbReference>
<evidence type="ECO:0000256" key="3">
    <source>
        <dbReference type="ARBA" id="ARBA00022827"/>
    </source>
</evidence>
<proteinExistence type="inferred from homology"/>
<gene>
    <name evidence="7" type="ORF">PG999_000453</name>
</gene>
<feature type="chain" id="PRO_5044013160" description="FAD-binding PCMH-type domain-containing protein" evidence="5">
    <location>
        <begin position="20"/>
        <end position="500"/>
    </location>
</feature>
<evidence type="ECO:0000256" key="2">
    <source>
        <dbReference type="ARBA" id="ARBA00022630"/>
    </source>
</evidence>
<sequence length="500" mass="55191">MSRLFWRTLLAALPATVISASPPWSTNSTYLTNSTTCQAINYQIPGRVIARGTIGYDAAQGSYYSGQERELMPDCIFMPTTAEEVSRFVKTMAKREGRDTLFAIRSGGHTTWRGAANIDGGVTVDMRLMNQTVLSDDGKMASLGSGGRFHDVYHQLSPHNLTVMGGRVPSIGVGGFLSTGGMTFLSRKYGFACDNIYGYEIVLASGEVAYVTQASHPDLWLALKGGINNFGVITRFDVPTFSSDLMWYNLINYEYNDSVLAAQARAFSNFMEPARYDPGAMMGIFLNYAGGNFTVSDALWHINNVASPPVYDEFTKIPNQGGVAELASVADVVDTFGANILPTTSRAFQLDWSFRNAPADMYIKVIKIWEDRVKQLNDVKDIFIEFLLQPQSVTNGTNMYGLEPGRTDYAMMLMTATYGDARDDARVQATVTAIVNEQREVLRRHGLLIDFVYPNYADASQDPFKTWGAANVAKLQAASHKYDPHGVFQKKVPGGFKLFK</sequence>
<dbReference type="AlphaFoldDB" id="A0AAW0RBI9"/>
<dbReference type="InterPro" id="IPR050416">
    <property type="entry name" value="FAD-linked_Oxidoreductase"/>
</dbReference>
<dbReference type="Proteomes" id="UP001392437">
    <property type="component" value="Unassembled WGS sequence"/>
</dbReference>
<dbReference type="InterPro" id="IPR006094">
    <property type="entry name" value="Oxid_FAD_bind_N"/>
</dbReference>
<dbReference type="Gene3D" id="3.30.465.10">
    <property type="match status" value="1"/>
</dbReference>
<name>A0AAW0RBI9_9PEZI</name>
<dbReference type="SUPFAM" id="SSF56176">
    <property type="entry name" value="FAD-binding/transporter-associated domain-like"/>
    <property type="match status" value="1"/>
</dbReference>
<evidence type="ECO:0000259" key="6">
    <source>
        <dbReference type="PROSITE" id="PS51387"/>
    </source>
</evidence>
<dbReference type="GO" id="GO:0071949">
    <property type="term" value="F:FAD binding"/>
    <property type="evidence" value="ECO:0007669"/>
    <property type="project" value="InterPro"/>
</dbReference>
<evidence type="ECO:0000256" key="1">
    <source>
        <dbReference type="ARBA" id="ARBA00005466"/>
    </source>
</evidence>
<reference evidence="7 8" key="1">
    <citation type="submission" date="2023-01" db="EMBL/GenBank/DDBJ databases">
        <title>Analysis of 21 Apiospora genomes using comparative genomics revels a genus with tremendous synthesis potential of carbohydrate active enzymes and secondary metabolites.</title>
        <authorList>
            <person name="Sorensen T."/>
        </authorList>
    </citation>
    <scope>NUCLEOTIDE SEQUENCE [LARGE SCALE GENOMIC DNA]</scope>
    <source>
        <strain evidence="7 8">CBS 117206</strain>
    </source>
</reference>
<comment type="similarity">
    <text evidence="1">Belongs to the oxygen-dependent FAD-linked oxidoreductase family.</text>
</comment>
<dbReference type="PANTHER" id="PTHR42973">
    <property type="entry name" value="BINDING OXIDOREDUCTASE, PUTATIVE (AFU_ORTHOLOGUE AFUA_1G17690)-RELATED"/>
    <property type="match status" value="1"/>
</dbReference>
<evidence type="ECO:0000313" key="7">
    <source>
        <dbReference type="EMBL" id="KAK8132280.1"/>
    </source>
</evidence>
<evidence type="ECO:0000256" key="5">
    <source>
        <dbReference type="SAM" id="SignalP"/>
    </source>
</evidence>
<keyword evidence="4" id="KW-0560">Oxidoreductase</keyword>
<feature type="domain" description="FAD-binding PCMH-type" evidence="6">
    <location>
        <begin position="69"/>
        <end position="243"/>
    </location>
</feature>
<organism evidence="7 8">
    <name type="scientific">Apiospora kogelbergensis</name>
    <dbReference type="NCBI Taxonomy" id="1337665"/>
    <lineage>
        <taxon>Eukaryota</taxon>
        <taxon>Fungi</taxon>
        <taxon>Dikarya</taxon>
        <taxon>Ascomycota</taxon>
        <taxon>Pezizomycotina</taxon>
        <taxon>Sordariomycetes</taxon>
        <taxon>Xylariomycetidae</taxon>
        <taxon>Amphisphaeriales</taxon>
        <taxon>Apiosporaceae</taxon>
        <taxon>Apiospora</taxon>
    </lineage>
</organism>
<comment type="caution">
    <text evidence="7">The sequence shown here is derived from an EMBL/GenBank/DDBJ whole genome shotgun (WGS) entry which is preliminary data.</text>
</comment>
<dbReference type="Pfam" id="PF01565">
    <property type="entry name" value="FAD_binding_4"/>
    <property type="match status" value="1"/>
</dbReference>
<keyword evidence="5" id="KW-0732">Signal</keyword>
<dbReference type="PANTHER" id="PTHR42973:SF22">
    <property type="entry name" value="FAD-BINDING PCMH-TYPE DOMAIN-CONTAINING PROTEIN-RELATED"/>
    <property type="match status" value="1"/>
</dbReference>
<keyword evidence="8" id="KW-1185">Reference proteome</keyword>